<reference evidence="6" key="1">
    <citation type="submission" date="2018-05" db="EMBL/GenBank/DDBJ databases">
        <authorList>
            <person name="Lanie J.A."/>
            <person name="Ng W.-L."/>
            <person name="Kazmierczak K.M."/>
            <person name="Andrzejewski T.M."/>
            <person name="Davidsen T.M."/>
            <person name="Wayne K.J."/>
            <person name="Tettelin H."/>
            <person name="Glass J.I."/>
            <person name="Rusch D."/>
            <person name="Podicherti R."/>
            <person name="Tsui H.-C.T."/>
            <person name="Winkler M.E."/>
        </authorList>
    </citation>
    <scope>NUCLEOTIDE SEQUENCE</scope>
</reference>
<proteinExistence type="predicted"/>
<dbReference type="InterPro" id="IPR036264">
    <property type="entry name" value="Bact_exopeptidase_dim_dom"/>
</dbReference>
<dbReference type="AlphaFoldDB" id="A0A382G8Y7"/>
<name>A0A382G8Y7_9ZZZZ</name>
<dbReference type="Gene3D" id="3.40.630.10">
    <property type="entry name" value="Zn peptidases"/>
    <property type="match status" value="2"/>
</dbReference>
<accession>A0A382G8Y7</accession>
<dbReference type="PANTHER" id="PTHR43808">
    <property type="entry name" value="ACETYLORNITHINE DEACETYLASE"/>
    <property type="match status" value="1"/>
</dbReference>
<dbReference type="Pfam" id="PF01546">
    <property type="entry name" value="Peptidase_M20"/>
    <property type="match status" value="1"/>
</dbReference>
<evidence type="ECO:0000256" key="1">
    <source>
        <dbReference type="ARBA" id="ARBA00001947"/>
    </source>
</evidence>
<dbReference type="Gene3D" id="3.30.70.360">
    <property type="match status" value="1"/>
</dbReference>
<gene>
    <name evidence="6" type="ORF">METZ01_LOCUS224156</name>
</gene>
<dbReference type="SUPFAM" id="SSF55031">
    <property type="entry name" value="Bacterial exopeptidase dimerisation domain"/>
    <property type="match status" value="1"/>
</dbReference>
<protein>
    <recommendedName>
        <fullName evidence="5">Peptidase M20 dimerisation domain-containing protein</fullName>
    </recommendedName>
</protein>
<evidence type="ECO:0000313" key="6">
    <source>
        <dbReference type="EMBL" id="SVB71302.1"/>
    </source>
</evidence>
<sequence>VSPFAGDLVGSRIVGRGACDMKGGLASLLAAAARLAEKGPRPNLLVALTADEEHESLGMAEFINTGPKADFAIVCEPTSLAVMPAHKGFIWVTATFQGHAAHGSRFELGVDAIRHAALYISALDRYEKQLEMKVPHPLLEHGSLHVGTIVGGTTPSVYPGQCEVQLECRTLPGEKGEDIISCLRDILHEVAAEEPTLDGFLEMTLERPGTEVATNSGLVRGLLEAGQAHNVLPRVEGMTAWVDAAFLNQAGIPAVCFGPGSMDQAHTDDEWIEMDEIIRCASVLETFARRLTA</sequence>
<dbReference type="EMBL" id="UINC01054047">
    <property type="protein sequence ID" value="SVB71302.1"/>
    <property type="molecule type" value="Genomic_DNA"/>
</dbReference>
<keyword evidence="3" id="KW-0378">Hydrolase</keyword>
<dbReference type="InterPro" id="IPR050072">
    <property type="entry name" value="Peptidase_M20A"/>
</dbReference>
<dbReference type="GO" id="GO:0046872">
    <property type="term" value="F:metal ion binding"/>
    <property type="evidence" value="ECO:0007669"/>
    <property type="project" value="UniProtKB-KW"/>
</dbReference>
<dbReference type="PANTHER" id="PTHR43808:SF25">
    <property type="entry name" value="PEPTIDASE M20 DIMERISATION DOMAIN-CONTAINING PROTEIN"/>
    <property type="match status" value="1"/>
</dbReference>
<dbReference type="SUPFAM" id="SSF53187">
    <property type="entry name" value="Zn-dependent exopeptidases"/>
    <property type="match status" value="1"/>
</dbReference>
<keyword evidence="4" id="KW-0862">Zinc</keyword>
<evidence type="ECO:0000256" key="2">
    <source>
        <dbReference type="ARBA" id="ARBA00022723"/>
    </source>
</evidence>
<dbReference type="PROSITE" id="PS00759">
    <property type="entry name" value="ARGE_DAPE_CPG2_2"/>
    <property type="match status" value="1"/>
</dbReference>
<organism evidence="6">
    <name type="scientific">marine metagenome</name>
    <dbReference type="NCBI Taxonomy" id="408172"/>
    <lineage>
        <taxon>unclassified sequences</taxon>
        <taxon>metagenomes</taxon>
        <taxon>ecological metagenomes</taxon>
    </lineage>
</organism>
<keyword evidence="2" id="KW-0479">Metal-binding</keyword>
<comment type="cofactor">
    <cofactor evidence="1">
        <name>Zn(2+)</name>
        <dbReference type="ChEBI" id="CHEBI:29105"/>
    </cofactor>
</comment>
<dbReference type="Pfam" id="PF07687">
    <property type="entry name" value="M20_dimer"/>
    <property type="match status" value="1"/>
</dbReference>
<feature type="domain" description="Peptidase M20 dimerisation" evidence="5">
    <location>
        <begin position="85"/>
        <end position="193"/>
    </location>
</feature>
<dbReference type="InterPro" id="IPR002933">
    <property type="entry name" value="Peptidase_M20"/>
</dbReference>
<feature type="non-terminal residue" evidence="6">
    <location>
        <position position="1"/>
    </location>
</feature>
<evidence type="ECO:0000259" key="5">
    <source>
        <dbReference type="Pfam" id="PF07687"/>
    </source>
</evidence>
<dbReference type="InterPro" id="IPR011650">
    <property type="entry name" value="Peptidase_M20_dimer"/>
</dbReference>
<dbReference type="GO" id="GO:0016787">
    <property type="term" value="F:hydrolase activity"/>
    <property type="evidence" value="ECO:0007669"/>
    <property type="project" value="UniProtKB-KW"/>
</dbReference>
<evidence type="ECO:0000256" key="3">
    <source>
        <dbReference type="ARBA" id="ARBA00022801"/>
    </source>
</evidence>
<dbReference type="InterPro" id="IPR001261">
    <property type="entry name" value="ArgE/DapE_CS"/>
</dbReference>
<evidence type="ECO:0000256" key="4">
    <source>
        <dbReference type="ARBA" id="ARBA00022833"/>
    </source>
</evidence>